<dbReference type="Proteomes" id="UP000444980">
    <property type="component" value="Unassembled WGS sequence"/>
</dbReference>
<organism evidence="1 2">
    <name type="scientific">Gordonia crocea</name>
    <dbReference type="NCBI Taxonomy" id="589162"/>
    <lineage>
        <taxon>Bacteria</taxon>
        <taxon>Bacillati</taxon>
        <taxon>Actinomycetota</taxon>
        <taxon>Actinomycetes</taxon>
        <taxon>Mycobacteriales</taxon>
        <taxon>Gordoniaceae</taxon>
        <taxon>Gordonia</taxon>
    </lineage>
</organism>
<dbReference type="AlphaFoldDB" id="A0A7M3SU93"/>
<protein>
    <submittedName>
        <fullName evidence="1">Uncharacterized protein</fullName>
    </submittedName>
</protein>
<gene>
    <name evidence="1" type="ORF">nbrc107697_02560</name>
</gene>
<evidence type="ECO:0000313" key="2">
    <source>
        <dbReference type="Proteomes" id="UP000444980"/>
    </source>
</evidence>
<proteinExistence type="predicted"/>
<dbReference type="EMBL" id="BJOU01000001">
    <property type="protein sequence ID" value="GED96217.1"/>
    <property type="molecule type" value="Genomic_DNA"/>
</dbReference>
<comment type="caution">
    <text evidence="1">The sequence shown here is derived from an EMBL/GenBank/DDBJ whole genome shotgun (WGS) entry which is preliminary data.</text>
</comment>
<reference evidence="2" key="1">
    <citation type="submission" date="2019-06" db="EMBL/GenBank/DDBJ databases">
        <title>Gordonia isolated from sludge of a wastewater treatment plant.</title>
        <authorList>
            <person name="Tamura T."/>
            <person name="Aoyama K."/>
            <person name="Kang Y."/>
            <person name="Saito S."/>
            <person name="Akiyama N."/>
            <person name="Yazawa K."/>
            <person name="Gonoi T."/>
            <person name="Mikami Y."/>
        </authorList>
    </citation>
    <scope>NUCLEOTIDE SEQUENCE [LARGE SCALE GENOMIC DNA]</scope>
    <source>
        <strain evidence="2">NBRC 107697</strain>
    </source>
</reference>
<keyword evidence="2" id="KW-1185">Reference proteome</keyword>
<name>A0A7M3SU93_9ACTN</name>
<evidence type="ECO:0000313" key="1">
    <source>
        <dbReference type="EMBL" id="GED96217.1"/>
    </source>
</evidence>
<accession>A0A7M3SU93</accession>
<sequence>MRDMFYIPLRRSRRLAACTWGPEDKSRKAKSKSRFYNEKTGRWEWRYCY</sequence>